<dbReference type="RefSeq" id="WP_265673009.1">
    <property type="nucleotide sequence ID" value="NZ_JAKRRY010000001.1"/>
</dbReference>
<dbReference type="Proteomes" id="UP001155587">
    <property type="component" value="Unassembled WGS sequence"/>
</dbReference>
<dbReference type="CDD" id="cd00009">
    <property type="entry name" value="AAA"/>
    <property type="match status" value="1"/>
</dbReference>
<dbReference type="SMART" id="SM01086">
    <property type="entry name" value="ClpB_D2-small"/>
    <property type="match status" value="1"/>
</dbReference>
<feature type="compositionally biased region" description="Polar residues" evidence="7">
    <location>
        <begin position="516"/>
        <end position="529"/>
    </location>
</feature>
<dbReference type="PROSITE" id="PS51903">
    <property type="entry name" value="CLP_R"/>
    <property type="match status" value="1"/>
</dbReference>
<dbReference type="Gene3D" id="3.40.50.300">
    <property type="entry name" value="P-loop containing nucleotide triphosphate hydrolases"/>
    <property type="match status" value="3"/>
</dbReference>
<evidence type="ECO:0000256" key="1">
    <source>
        <dbReference type="ARBA" id="ARBA00008675"/>
    </source>
</evidence>
<keyword evidence="3" id="KW-0547">Nucleotide-binding</keyword>
<dbReference type="InterPro" id="IPR003593">
    <property type="entry name" value="AAA+_ATPase"/>
</dbReference>
<dbReference type="GO" id="GO:0005524">
    <property type="term" value="F:ATP binding"/>
    <property type="evidence" value="ECO:0007669"/>
    <property type="project" value="UniProtKB-KW"/>
</dbReference>
<evidence type="ECO:0000313" key="9">
    <source>
        <dbReference type="EMBL" id="MCW8344588.1"/>
    </source>
</evidence>
<evidence type="ECO:0000313" key="10">
    <source>
        <dbReference type="Proteomes" id="UP001155587"/>
    </source>
</evidence>
<accession>A0A9X3HUV6</accession>
<organism evidence="9 10">
    <name type="scientific">Vibrio qingdaonensis</name>
    <dbReference type="NCBI Taxonomy" id="2829491"/>
    <lineage>
        <taxon>Bacteria</taxon>
        <taxon>Pseudomonadati</taxon>
        <taxon>Pseudomonadota</taxon>
        <taxon>Gammaproteobacteria</taxon>
        <taxon>Vibrionales</taxon>
        <taxon>Vibrionaceae</taxon>
        <taxon>Vibrio</taxon>
    </lineage>
</organism>
<evidence type="ECO:0000256" key="5">
    <source>
        <dbReference type="ARBA" id="ARBA00023186"/>
    </source>
</evidence>
<dbReference type="InterPro" id="IPR019489">
    <property type="entry name" value="Clp_ATPase_C"/>
</dbReference>
<dbReference type="Gene3D" id="1.10.1780.10">
    <property type="entry name" value="Clp, N-terminal domain"/>
    <property type="match status" value="1"/>
</dbReference>
<dbReference type="InterPro" id="IPR004176">
    <property type="entry name" value="Clp_R_N"/>
</dbReference>
<dbReference type="SMART" id="SM00382">
    <property type="entry name" value="AAA"/>
    <property type="match status" value="2"/>
</dbReference>
<dbReference type="Pfam" id="PF02861">
    <property type="entry name" value="Clp_N"/>
    <property type="match status" value="1"/>
</dbReference>
<keyword evidence="2 6" id="KW-0677">Repeat</keyword>
<reference evidence="9" key="1">
    <citation type="submission" date="2022-02" db="EMBL/GenBank/DDBJ databases">
        <title>Vibrio sp. nov, a new bacterium isolated from seawater.</title>
        <authorList>
            <person name="Yuan Y."/>
        </authorList>
    </citation>
    <scope>NUCLEOTIDE SEQUENCE</scope>
    <source>
        <strain evidence="9">ZSDZ65</strain>
    </source>
</reference>
<dbReference type="PANTHER" id="PTHR11638">
    <property type="entry name" value="ATP-DEPENDENT CLP PROTEASE"/>
    <property type="match status" value="1"/>
</dbReference>
<keyword evidence="5" id="KW-0143">Chaperone</keyword>
<dbReference type="SUPFAM" id="SSF52540">
    <property type="entry name" value="P-loop containing nucleoside triphosphate hydrolases"/>
    <property type="match status" value="2"/>
</dbReference>
<dbReference type="InterPro" id="IPR027417">
    <property type="entry name" value="P-loop_NTPase"/>
</dbReference>
<dbReference type="SUPFAM" id="SSF81923">
    <property type="entry name" value="Double Clp-N motif"/>
    <property type="match status" value="1"/>
</dbReference>
<name>A0A9X3HUV6_9VIBR</name>
<evidence type="ECO:0000256" key="2">
    <source>
        <dbReference type="ARBA" id="ARBA00022737"/>
    </source>
</evidence>
<feature type="region of interest" description="Disordered" evidence="7">
    <location>
        <begin position="504"/>
        <end position="529"/>
    </location>
</feature>
<dbReference type="EMBL" id="JAKRRY010000001">
    <property type="protein sequence ID" value="MCW8344588.1"/>
    <property type="molecule type" value="Genomic_DNA"/>
</dbReference>
<dbReference type="InterPro" id="IPR017729">
    <property type="entry name" value="ATPase_T6SS_ClpV1"/>
</dbReference>
<dbReference type="PROSITE" id="PS00870">
    <property type="entry name" value="CLPAB_1"/>
    <property type="match status" value="1"/>
</dbReference>
<dbReference type="Pfam" id="PF17871">
    <property type="entry name" value="AAA_lid_9"/>
    <property type="match status" value="1"/>
</dbReference>
<dbReference type="PRINTS" id="PR00300">
    <property type="entry name" value="CLPPROTEASEA"/>
</dbReference>
<keyword evidence="4" id="KW-0067">ATP-binding</keyword>
<dbReference type="Gene3D" id="1.10.8.60">
    <property type="match status" value="1"/>
</dbReference>
<dbReference type="InterPro" id="IPR001270">
    <property type="entry name" value="ClpA/B"/>
</dbReference>
<dbReference type="CDD" id="cd19499">
    <property type="entry name" value="RecA-like_ClpB_Hsp104-like"/>
    <property type="match status" value="1"/>
</dbReference>
<evidence type="ECO:0000256" key="6">
    <source>
        <dbReference type="PROSITE-ProRule" id="PRU01251"/>
    </source>
</evidence>
<dbReference type="Pfam" id="PF10431">
    <property type="entry name" value="ClpB_D2-small"/>
    <property type="match status" value="1"/>
</dbReference>
<evidence type="ECO:0000256" key="7">
    <source>
        <dbReference type="SAM" id="MobiDB-lite"/>
    </source>
</evidence>
<dbReference type="PANTHER" id="PTHR11638:SF184">
    <property type="entry name" value="ATPASE WITH CHAPERONE ACTIVITY"/>
    <property type="match status" value="1"/>
</dbReference>
<dbReference type="GO" id="GO:0005737">
    <property type="term" value="C:cytoplasm"/>
    <property type="evidence" value="ECO:0007669"/>
    <property type="project" value="TreeGrafter"/>
</dbReference>
<comment type="caution">
    <text evidence="9">The sequence shown here is derived from an EMBL/GenBank/DDBJ whole genome shotgun (WGS) entry which is preliminary data.</text>
</comment>
<dbReference type="NCBIfam" id="TIGR03345">
    <property type="entry name" value="VI_ClpV1"/>
    <property type="match status" value="1"/>
</dbReference>
<keyword evidence="10" id="KW-1185">Reference proteome</keyword>
<proteinExistence type="inferred from homology"/>
<dbReference type="AlphaFoldDB" id="A0A9X3HUV6"/>
<gene>
    <name evidence="9" type="primary">tssH</name>
    <name evidence="9" type="ORF">MD535_00910</name>
</gene>
<evidence type="ECO:0000256" key="4">
    <source>
        <dbReference type="ARBA" id="ARBA00022840"/>
    </source>
</evidence>
<protein>
    <submittedName>
        <fullName evidence="9">Type VI secretion system ATPase TssH</fullName>
    </submittedName>
</protein>
<dbReference type="InterPro" id="IPR003959">
    <property type="entry name" value="ATPase_AAA_core"/>
</dbReference>
<comment type="similarity">
    <text evidence="1">Belongs to the ClpA/ClpB family.</text>
</comment>
<dbReference type="GO" id="GO:0034605">
    <property type="term" value="P:cellular response to heat"/>
    <property type="evidence" value="ECO:0007669"/>
    <property type="project" value="TreeGrafter"/>
</dbReference>
<dbReference type="InterPro" id="IPR018368">
    <property type="entry name" value="ClpA/B_CS1"/>
</dbReference>
<dbReference type="Pfam" id="PF00004">
    <property type="entry name" value="AAA"/>
    <property type="match status" value="1"/>
</dbReference>
<evidence type="ECO:0000256" key="3">
    <source>
        <dbReference type="ARBA" id="ARBA00022741"/>
    </source>
</evidence>
<dbReference type="Pfam" id="PF07724">
    <property type="entry name" value="AAA_2"/>
    <property type="match status" value="1"/>
</dbReference>
<dbReference type="InterPro" id="IPR050130">
    <property type="entry name" value="ClpA_ClpB"/>
</dbReference>
<dbReference type="InterPro" id="IPR041546">
    <property type="entry name" value="ClpA/ClpB_AAA_lid"/>
</dbReference>
<evidence type="ECO:0000259" key="8">
    <source>
        <dbReference type="PROSITE" id="PS51903"/>
    </source>
</evidence>
<dbReference type="GO" id="GO:0016887">
    <property type="term" value="F:ATP hydrolysis activity"/>
    <property type="evidence" value="ECO:0007669"/>
    <property type="project" value="InterPro"/>
</dbReference>
<feature type="domain" description="Clp R" evidence="8">
    <location>
        <begin position="10"/>
        <end position="157"/>
    </location>
</feature>
<sequence>MAQVTLTNLISKLSPELKQALEISAGAAMNQGVPAIEIEHWLLQLISQKDDGLTQLWRSQNIDVEKVVNELTTKVGRLPKGNEGQPTLSPQLTELIKDAWMIASVNFGQGQIISLHLIQSLLQQNVMGMSTLTLASLSEVSSQALQGLITKTKVSKEAGSVPGQASSDSGDALSKYTINLTQQALDGKIDPISGRNSEVRKAIDILCRKRQNNPIFVGEPGVGKTAVVEGLALRIAAGDVPSAIQGVQLHSLDLGLLQAGASVKGEFENRLKDVINEVKNSETPIIVFIDEAHTLIGAGGAAGQNDAANLLKPALARGEFKTLAATTWAEYKKYFEKDPALTRRFQLVTVEEPSAEDAIQMLRGVADSLQSHHGAFITESAIEASVNLSVRYLPSRQLPDKAISLLDTASARIALTQGAKPELIESLEQRIRYKKNELVARQKEQDLFGGDSKEIASLLTSINADEAQLTSLNSQWLKEVDLVDQIKALQTQIGHWGKYVNDETSNVQSSDDELSDTQTDISAEDGNSNDLATLQHDLSALRENLSTLQGETPLVQALVDANTIAEIIGSWTGIPVGTMLSDEIEKLLSLESQLDQRVIGQNVAKQELAKSIRISRAGLTDNRKPIGVFLMCGPSGVGKTETAMALAEQLYGGTNDLTVINMTEFKEEHKISMLLGSPAGYVGFGEGGVLTEAIRRNPYSVLLLDEMEKAHPGVHDLFYQIFDKGSIKDSEGRTVDFKNTIIIMTSNAADQAICDACDDSEETLDNAVLLETIRPELQRFFKPAFLGRTTIVPYYPLSDNELAKITEIALNRIKKKLAEQYQATFHWDESFVDYVINKNSDPTTGGRAVEQIINRSLMPKLAEECILRLSRSETINHVEVTGISGSNFELSIS</sequence>
<dbReference type="InterPro" id="IPR036628">
    <property type="entry name" value="Clp_N_dom_sf"/>
</dbReference>